<dbReference type="GO" id="GO:0090364">
    <property type="term" value="P:regulation of proteasome assembly"/>
    <property type="evidence" value="ECO:0007669"/>
    <property type="project" value="InterPro"/>
</dbReference>
<evidence type="ECO:0000313" key="4">
    <source>
        <dbReference type="EMBL" id="TNY21055.1"/>
    </source>
</evidence>
<feature type="domain" description="Ubiquitin-like" evidence="2">
    <location>
        <begin position="7"/>
        <end position="72"/>
    </location>
</feature>
<keyword evidence="5" id="KW-1185">Reference proteome</keyword>
<feature type="region of interest" description="Disordered" evidence="1">
    <location>
        <begin position="341"/>
        <end position="378"/>
    </location>
</feature>
<dbReference type="InterPro" id="IPR029071">
    <property type="entry name" value="Ubiquitin-like_domsf"/>
</dbReference>
<comment type="caution">
    <text evidence="4">The sequence shown here is derived from an EMBL/GenBank/DDBJ whole genome shotgun (WGS) entry which is preliminary data.</text>
</comment>
<evidence type="ECO:0000259" key="2">
    <source>
        <dbReference type="PROSITE" id="PS50053"/>
    </source>
</evidence>
<dbReference type="AlphaFoldDB" id="A0A5C5FWP1"/>
<dbReference type="SMART" id="SM00577">
    <property type="entry name" value="CPDc"/>
    <property type="match status" value="1"/>
</dbReference>
<dbReference type="STRING" id="5288.A0A5C5FWP1"/>
<dbReference type="Gene3D" id="3.10.20.90">
    <property type="entry name" value="Phosphatidylinositol 3-kinase Catalytic Subunit, Chain A, domain 1"/>
    <property type="match status" value="1"/>
</dbReference>
<organism evidence="4 5">
    <name type="scientific">Rhodotorula diobovata</name>
    <dbReference type="NCBI Taxonomy" id="5288"/>
    <lineage>
        <taxon>Eukaryota</taxon>
        <taxon>Fungi</taxon>
        <taxon>Dikarya</taxon>
        <taxon>Basidiomycota</taxon>
        <taxon>Pucciniomycotina</taxon>
        <taxon>Microbotryomycetes</taxon>
        <taxon>Sporidiobolales</taxon>
        <taxon>Sporidiobolaceae</taxon>
        <taxon>Rhodotorula</taxon>
    </lineage>
</organism>
<sequence length="378" mass="42272">MPTELPEELVFKLRVSWRGQKQEIVIRELDTVGDLKQLLWSLTSVPPARQKIVGLVKGKLPGDEQEVVKLGLGAAAAGKVTECMLIGTPEGEEAKAVGPSQLDDGDDVDYAAAETRRETERAVQSARNRRKLKEAADKLQLDIMRPPRPGKKLLVLDLDGCILDTSLWKGEGFAFPTEMFARPYLHDFLALVSPHYDIVVWSQTSWRWLETKLVELHMIGETKKGDYHIVSTVDRSPMFSIYSERDGKPFAHEVKALGILWAKFDQQYTPANTIHVDDLSRNFALNPSNGLKVKAYKDALTRDRMSTDRELLYVARYLLQVSNHDDLTQLDHSRFKKCKLPLPAGVSDPLKLAEASQPDQSSNGAPQAPPPSSDQPPQ</sequence>
<dbReference type="PROSITE" id="PS50053">
    <property type="entry name" value="UBIQUITIN_2"/>
    <property type="match status" value="1"/>
</dbReference>
<dbReference type="PROSITE" id="PS50969">
    <property type="entry name" value="FCP1"/>
    <property type="match status" value="1"/>
</dbReference>
<dbReference type="PANTHER" id="PTHR48493">
    <property type="entry name" value="UBIQUITIN-LIKE DOMAIN-CONTAINING CTD PHOSPHATASE 1"/>
    <property type="match status" value="1"/>
</dbReference>
<dbReference type="PANTHER" id="PTHR48493:SF1">
    <property type="entry name" value="UBIQUITIN-LIKE DOMAIN-CONTAINING CTD PHOSPHATASE 1"/>
    <property type="match status" value="1"/>
</dbReference>
<name>A0A5C5FWP1_9BASI</name>
<protein>
    <submittedName>
        <fullName evidence="4">Ubiquitin family proteint</fullName>
    </submittedName>
</protein>
<evidence type="ECO:0000259" key="3">
    <source>
        <dbReference type="PROSITE" id="PS50969"/>
    </source>
</evidence>
<dbReference type="GO" id="GO:0005634">
    <property type="term" value="C:nucleus"/>
    <property type="evidence" value="ECO:0007669"/>
    <property type="project" value="TreeGrafter"/>
</dbReference>
<dbReference type="InterPro" id="IPR023214">
    <property type="entry name" value="HAD_sf"/>
</dbReference>
<evidence type="ECO:0000313" key="5">
    <source>
        <dbReference type="Proteomes" id="UP000311382"/>
    </source>
</evidence>
<dbReference type="GO" id="GO:0004722">
    <property type="term" value="F:protein serine/threonine phosphatase activity"/>
    <property type="evidence" value="ECO:0007669"/>
    <property type="project" value="TreeGrafter"/>
</dbReference>
<reference evidence="4 5" key="1">
    <citation type="submission" date="2019-03" db="EMBL/GenBank/DDBJ databases">
        <title>Rhodosporidium diobovatum UCD-FST 08-225 genome sequencing, assembly, and annotation.</title>
        <authorList>
            <person name="Fakankun I.U."/>
            <person name="Fristensky B."/>
            <person name="Levin D.B."/>
        </authorList>
    </citation>
    <scope>NUCLEOTIDE SEQUENCE [LARGE SCALE GENOMIC DNA]</scope>
    <source>
        <strain evidence="4 5">UCD-FST 08-225</strain>
    </source>
</reference>
<dbReference type="InterPro" id="IPR051658">
    <property type="entry name" value="UBLCP1"/>
</dbReference>
<dbReference type="OrthoDB" id="1711508at2759"/>
<gene>
    <name evidence="4" type="ORF">DMC30DRAFT_351244</name>
</gene>
<accession>A0A5C5FWP1</accession>
<proteinExistence type="predicted"/>
<feature type="domain" description="FCP1 homology" evidence="3">
    <location>
        <begin position="147"/>
        <end position="321"/>
    </location>
</feature>
<dbReference type="SUPFAM" id="SSF56784">
    <property type="entry name" value="HAD-like"/>
    <property type="match status" value="1"/>
</dbReference>
<dbReference type="InterPro" id="IPR000626">
    <property type="entry name" value="Ubiquitin-like_dom"/>
</dbReference>
<evidence type="ECO:0000256" key="1">
    <source>
        <dbReference type="SAM" id="MobiDB-lite"/>
    </source>
</evidence>
<dbReference type="InterPro" id="IPR036412">
    <property type="entry name" value="HAD-like_sf"/>
</dbReference>
<dbReference type="InterPro" id="IPR004274">
    <property type="entry name" value="FCP1_dom"/>
</dbReference>
<dbReference type="Proteomes" id="UP000311382">
    <property type="component" value="Unassembled WGS sequence"/>
</dbReference>
<dbReference type="SUPFAM" id="SSF54236">
    <property type="entry name" value="Ubiquitin-like"/>
    <property type="match status" value="1"/>
</dbReference>
<dbReference type="EMBL" id="SOZI01000051">
    <property type="protein sequence ID" value="TNY21055.1"/>
    <property type="molecule type" value="Genomic_DNA"/>
</dbReference>
<dbReference type="Gene3D" id="3.40.50.1000">
    <property type="entry name" value="HAD superfamily/HAD-like"/>
    <property type="match status" value="1"/>
</dbReference>
<feature type="compositionally biased region" description="Pro residues" evidence="1">
    <location>
        <begin position="367"/>
        <end position="378"/>
    </location>
</feature>
<dbReference type="Pfam" id="PF03031">
    <property type="entry name" value="NIF"/>
    <property type="match status" value="1"/>
</dbReference>